<feature type="compositionally biased region" description="Low complexity" evidence="1">
    <location>
        <begin position="56"/>
        <end position="68"/>
    </location>
</feature>
<name>A0A9I9E3H8_CUCME</name>
<proteinExistence type="predicted"/>
<sequence length="79" mass="8742">RGTAKPEPHPFPFLLLPPFFAWQSVCLHEADAATISLPFPPFSIFSPPRHRHPNHPFSFSSPSFSRRSTTAGVLSVISS</sequence>
<protein>
    <submittedName>
        <fullName evidence="2">Uncharacterized protein</fullName>
    </submittedName>
</protein>
<reference evidence="2" key="1">
    <citation type="submission" date="2023-03" db="UniProtKB">
        <authorList>
            <consortium name="EnsemblPlants"/>
        </authorList>
    </citation>
    <scope>IDENTIFICATION</scope>
</reference>
<feature type="compositionally biased region" description="Polar residues" evidence="1">
    <location>
        <begin position="69"/>
        <end position="79"/>
    </location>
</feature>
<dbReference type="AlphaFoldDB" id="A0A9I9E3H8"/>
<organism evidence="2">
    <name type="scientific">Cucumis melo</name>
    <name type="common">Muskmelon</name>
    <dbReference type="NCBI Taxonomy" id="3656"/>
    <lineage>
        <taxon>Eukaryota</taxon>
        <taxon>Viridiplantae</taxon>
        <taxon>Streptophyta</taxon>
        <taxon>Embryophyta</taxon>
        <taxon>Tracheophyta</taxon>
        <taxon>Spermatophyta</taxon>
        <taxon>Magnoliopsida</taxon>
        <taxon>eudicotyledons</taxon>
        <taxon>Gunneridae</taxon>
        <taxon>Pentapetalae</taxon>
        <taxon>rosids</taxon>
        <taxon>fabids</taxon>
        <taxon>Cucurbitales</taxon>
        <taxon>Cucurbitaceae</taxon>
        <taxon>Benincaseae</taxon>
        <taxon>Cucumis</taxon>
    </lineage>
</organism>
<dbReference type="EnsemblPlants" id="MELO3C028146.2.1">
    <property type="protein sequence ID" value="MELO3C028146.2.1"/>
    <property type="gene ID" value="MELO3C028146.2"/>
</dbReference>
<accession>A0A9I9E3H8</accession>
<feature type="region of interest" description="Disordered" evidence="1">
    <location>
        <begin position="56"/>
        <end position="79"/>
    </location>
</feature>
<evidence type="ECO:0000313" key="2">
    <source>
        <dbReference type="EnsemblPlants" id="MELO3C028146.2.1"/>
    </source>
</evidence>
<dbReference type="Gramene" id="MELO3C028146.2.1">
    <property type="protein sequence ID" value="MELO3C028146.2.1"/>
    <property type="gene ID" value="MELO3C028146.2"/>
</dbReference>
<evidence type="ECO:0000256" key="1">
    <source>
        <dbReference type="SAM" id="MobiDB-lite"/>
    </source>
</evidence>